<evidence type="ECO:0000256" key="1">
    <source>
        <dbReference type="ARBA" id="ARBA00001933"/>
    </source>
</evidence>
<dbReference type="Pfam" id="PF00155">
    <property type="entry name" value="Aminotran_1_2"/>
    <property type="match status" value="1"/>
</dbReference>
<dbReference type="GO" id="GO:0008483">
    <property type="term" value="F:transaminase activity"/>
    <property type="evidence" value="ECO:0007669"/>
    <property type="project" value="UniProtKB-KW"/>
</dbReference>
<comment type="caution">
    <text evidence="8">The sequence shown here is derived from an EMBL/GenBank/DDBJ whole genome shotgun (WGS) entry which is preliminary data.</text>
</comment>
<dbReference type="RefSeq" id="WP_184652238.1">
    <property type="nucleotide sequence ID" value="NZ_JACHFR010000002.1"/>
</dbReference>
<dbReference type="InterPro" id="IPR050596">
    <property type="entry name" value="AspAT/PAT-like"/>
</dbReference>
<dbReference type="InterPro" id="IPR015422">
    <property type="entry name" value="PyrdxlP-dep_Trfase_small"/>
</dbReference>
<accession>A0A840SAQ9</accession>
<dbReference type="PROSITE" id="PS00105">
    <property type="entry name" value="AA_TRANSFER_CLASS_1"/>
    <property type="match status" value="1"/>
</dbReference>
<dbReference type="InterPro" id="IPR004839">
    <property type="entry name" value="Aminotransferase_I/II_large"/>
</dbReference>
<comment type="similarity">
    <text evidence="2 6">Belongs to the class-I pyridoxal-phosphate-dependent aminotransferase family.</text>
</comment>
<keyword evidence="4 6" id="KW-0808">Transferase</keyword>
<evidence type="ECO:0000256" key="3">
    <source>
        <dbReference type="ARBA" id="ARBA00022576"/>
    </source>
</evidence>
<dbReference type="EC" id="2.6.1.-" evidence="6"/>
<dbReference type="EMBL" id="JACHFR010000002">
    <property type="protein sequence ID" value="MBB5218797.1"/>
    <property type="molecule type" value="Genomic_DNA"/>
</dbReference>
<dbReference type="GO" id="GO:0006520">
    <property type="term" value="P:amino acid metabolic process"/>
    <property type="evidence" value="ECO:0007669"/>
    <property type="project" value="InterPro"/>
</dbReference>
<evidence type="ECO:0000313" key="9">
    <source>
        <dbReference type="Proteomes" id="UP000578697"/>
    </source>
</evidence>
<evidence type="ECO:0000256" key="4">
    <source>
        <dbReference type="ARBA" id="ARBA00022679"/>
    </source>
</evidence>
<dbReference type="PANTHER" id="PTHR46383:SF3">
    <property type="entry name" value="ASPARTATE AMINOTRANSFERASE-RELATED"/>
    <property type="match status" value="1"/>
</dbReference>
<proteinExistence type="inferred from homology"/>
<keyword evidence="9" id="KW-1185">Reference proteome</keyword>
<name>A0A840SAQ9_9SPIR</name>
<dbReference type="CDD" id="cd00609">
    <property type="entry name" value="AAT_like"/>
    <property type="match status" value="1"/>
</dbReference>
<protein>
    <recommendedName>
        <fullName evidence="6">Aminotransferase</fullName>
        <ecNumber evidence="6">2.6.1.-</ecNumber>
    </recommendedName>
</protein>
<sequence>MNTREDRLSTTIQKIPPSGIRKFFEMLIGHDDVISLSVGEPDFPTPWCMREEAFYHLEKGHTSYTSNWGLLELREEIAKYMNRYGMDYNPVNEILITVGASEGVDAVLRAVLNEGDEILVSQPCYVNYTPLAELCHAKVVPVDSSKNNFYPTAEQIESLVTPKTKALMICSPNNPTGTMIPKEELAKIAEVCKKHQIWVISDEIYCELAYEDAEHVSIGSFDGMKDYTIVLNGFSKSFAMTGWRIGYIAAPAEILAQIVKLHGYNTICAPIFSQYAALEGLRHGWKDVEKMRISYQQRRNLMVKAFNDMGLPVPEPKGAFYMFPDISSTGMTSEEFATKLFQQHNVAVVPGSVFGLGGEGHIRVCYATSIEKIKVALDRIKQFVQENRK</sequence>
<keyword evidence="3 6" id="KW-0032">Aminotransferase</keyword>
<dbReference type="FunFam" id="3.40.640.10:FF:000033">
    <property type="entry name" value="Aspartate aminotransferase"/>
    <property type="match status" value="1"/>
</dbReference>
<evidence type="ECO:0000256" key="5">
    <source>
        <dbReference type="ARBA" id="ARBA00022898"/>
    </source>
</evidence>
<dbReference type="InterPro" id="IPR015424">
    <property type="entry name" value="PyrdxlP-dep_Trfase"/>
</dbReference>
<dbReference type="AlphaFoldDB" id="A0A840SAQ9"/>
<organism evidence="8 9">
    <name type="scientific">Treponema rectale</name>
    <dbReference type="NCBI Taxonomy" id="744512"/>
    <lineage>
        <taxon>Bacteria</taxon>
        <taxon>Pseudomonadati</taxon>
        <taxon>Spirochaetota</taxon>
        <taxon>Spirochaetia</taxon>
        <taxon>Spirochaetales</taxon>
        <taxon>Treponemataceae</taxon>
        <taxon>Treponema</taxon>
    </lineage>
</organism>
<dbReference type="Gene3D" id="3.40.640.10">
    <property type="entry name" value="Type I PLP-dependent aspartate aminotransferase-like (Major domain)"/>
    <property type="match status" value="1"/>
</dbReference>
<keyword evidence="5" id="KW-0663">Pyridoxal phosphate</keyword>
<dbReference type="GO" id="GO:0030170">
    <property type="term" value="F:pyridoxal phosphate binding"/>
    <property type="evidence" value="ECO:0007669"/>
    <property type="project" value="InterPro"/>
</dbReference>
<evidence type="ECO:0000313" key="8">
    <source>
        <dbReference type="EMBL" id="MBB5218797.1"/>
    </source>
</evidence>
<dbReference type="PANTHER" id="PTHR46383">
    <property type="entry name" value="ASPARTATE AMINOTRANSFERASE"/>
    <property type="match status" value="1"/>
</dbReference>
<evidence type="ECO:0000256" key="6">
    <source>
        <dbReference type="RuleBase" id="RU000481"/>
    </source>
</evidence>
<comment type="cofactor">
    <cofactor evidence="1 6">
        <name>pyridoxal 5'-phosphate</name>
        <dbReference type="ChEBI" id="CHEBI:597326"/>
    </cofactor>
</comment>
<evidence type="ECO:0000259" key="7">
    <source>
        <dbReference type="Pfam" id="PF00155"/>
    </source>
</evidence>
<dbReference type="SUPFAM" id="SSF53383">
    <property type="entry name" value="PLP-dependent transferases"/>
    <property type="match status" value="1"/>
</dbReference>
<reference evidence="8 9" key="1">
    <citation type="submission" date="2020-08" db="EMBL/GenBank/DDBJ databases">
        <title>Genomic Encyclopedia of Type Strains, Phase IV (KMG-IV): sequencing the most valuable type-strain genomes for metagenomic binning, comparative biology and taxonomic classification.</title>
        <authorList>
            <person name="Goeker M."/>
        </authorList>
    </citation>
    <scope>NUCLEOTIDE SEQUENCE [LARGE SCALE GENOMIC DNA]</scope>
    <source>
        <strain evidence="8 9">DSM 103679</strain>
    </source>
</reference>
<dbReference type="Proteomes" id="UP000578697">
    <property type="component" value="Unassembled WGS sequence"/>
</dbReference>
<dbReference type="InterPro" id="IPR015421">
    <property type="entry name" value="PyrdxlP-dep_Trfase_major"/>
</dbReference>
<feature type="domain" description="Aminotransferase class I/classII large" evidence="7">
    <location>
        <begin position="32"/>
        <end position="380"/>
    </location>
</feature>
<dbReference type="InterPro" id="IPR004838">
    <property type="entry name" value="NHTrfase_class1_PyrdxlP-BS"/>
</dbReference>
<dbReference type="Gene3D" id="3.90.1150.10">
    <property type="entry name" value="Aspartate Aminotransferase, domain 1"/>
    <property type="match status" value="1"/>
</dbReference>
<gene>
    <name evidence="8" type="ORF">HNP77_001166</name>
</gene>
<evidence type="ECO:0000256" key="2">
    <source>
        <dbReference type="ARBA" id="ARBA00007441"/>
    </source>
</evidence>